<name>A0A8E2JHH5_9PEZI</name>
<protein>
    <submittedName>
        <fullName evidence="2">Uncharacterized protein</fullName>
    </submittedName>
</protein>
<keyword evidence="3" id="KW-1185">Reference proteome</keyword>
<feature type="region of interest" description="Disordered" evidence="1">
    <location>
        <begin position="140"/>
        <end position="210"/>
    </location>
</feature>
<dbReference type="EMBL" id="KV744879">
    <property type="protein sequence ID" value="OCK82769.1"/>
    <property type="molecule type" value="Genomic_DNA"/>
</dbReference>
<evidence type="ECO:0000256" key="1">
    <source>
        <dbReference type="SAM" id="MobiDB-lite"/>
    </source>
</evidence>
<gene>
    <name evidence="2" type="ORF">K432DRAFT_211510</name>
</gene>
<dbReference type="OrthoDB" id="5426872at2759"/>
<sequence>MRLQPSFPPHHFHSSIKVSSLEAQTLISTYLALSETTPHFHPDAVFDTSGIKFSTRTGPMGGMAIRNMRRMEAALRGERLDPEPEPEMEEGEGTVWHGLVGDTQSGVNGEQKKSNGNGVEDEWQDMDEYMREAGDVEVGEFGNKSNAVTGQAVQPDVQPTDGSSGNLDREARKIAKKAREQQRKRQKEENKRNGGERDGGGERDDGVNLP</sequence>
<feature type="compositionally biased region" description="Polar residues" evidence="1">
    <location>
        <begin position="143"/>
        <end position="152"/>
    </location>
</feature>
<reference evidence="2 3" key="1">
    <citation type="journal article" date="2016" name="Nat. Commun.">
        <title>Ectomycorrhizal ecology is imprinted in the genome of the dominant symbiotic fungus Cenococcum geophilum.</title>
        <authorList>
            <consortium name="DOE Joint Genome Institute"/>
            <person name="Peter M."/>
            <person name="Kohler A."/>
            <person name="Ohm R.A."/>
            <person name="Kuo A."/>
            <person name="Krutzmann J."/>
            <person name="Morin E."/>
            <person name="Arend M."/>
            <person name="Barry K.W."/>
            <person name="Binder M."/>
            <person name="Choi C."/>
            <person name="Clum A."/>
            <person name="Copeland A."/>
            <person name="Grisel N."/>
            <person name="Haridas S."/>
            <person name="Kipfer T."/>
            <person name="LaButti K."/>
            <person name="Lindquist E."/>
            <person name="Lipzen A."/>
            <person name="Maire R."/>
            <person name="Meier B."/>
            <person name="Mihaltcheva S."/>
            <person name="Molinier V."/>
            <person name="Murat C."/>
            <person name="Poggeler S."/>
            <person name="Quandt C.A."/>
            <person name="Sperisen C."/>
            <person name="Tritt A."/>
            <person name="Tisserant E."/>
            <person name="Crous P.W."/>
            <person name="Henrissat B."/>
            <person name="Nehls U."/>
            <person name="Egli S."/>
            <person name="Spatafora J.W."/>
            <person name="Grigoriev I.V."/>
            <person name="Martin F.M."/>
        </authorList>
    </citation>
    <scope>NUCLEOTIDE SEQUENCE [LARGE SCALE GENOMIC DNA]</scope>
    <source>
        <strain evidence="2 3">CBS 459.81</strain>
    </source>
</reference>
<feature type="compositionally biased region" description="Basic and acidic residues" evidence="1">
    <location>
        <begin position="167"/>
        <end position="210"/>
    </location>
</feature>
<dbReference type="AlphaFoldDB" id="A0A8E2JHH5"/>
<organism evidence="2 3">
    <name type="scientific">Lepidopterella palustris CBS 459.81</name>
    <dbReference type="NCBI Taxonomy" id="1314670"/>
    <lineage>
        <taxon>Eukaryota</taxon>
        <taxon>Fungi</taxon>
        <taxon>Dikarya</taxon>
        <taxon>Ascomycota</taxon>
        <taxon>Pezizomycotina</taxon>
        <taxon>Dothideomycetes</taxon>
        <taxon>Pleosporomycetidae</taxon>
        <taxon>Mytilinidiales</taxon>
        <taxon>Argynnaceae</taxon>
        <taxon>Lepidopterella</taxon>
    </lineage>
</organism>
<proteinExistence type="predicted"/>
<feature type="region of interest" description="Disordered" evidence="1">
    <location>
        <begin position="100"/>
        <end position="122"/>
    </location>
</feature>
<evidence type="ECO:0000313" key="2">
    <source>
        <dbReference type="EMBL" id="OCK82769.1"/>
    </source>
</evidence>
<accession>A0A8E2JHH5</accession>
<dbReference type="Proteomes" id="UP000250266">
    <property type="component" value="Unassembled WGS sequence"/>
</dbReference>
<evidence type="ECO:0000313" key="3">
    <source>
        <dbReference type="Proteomes" id="UP000250266"/>
    </source>
</evidence>